<dbReference type="SUPFAM" id="SSF89796">
    <property type="entry name" value="CoA-transferase family III (CaiB/BaiF)"/>
    <property type="match status" value="1"/>
</dbReference>
<gene>
    <name evidence="2" type="ORF">HIJ39_12175</name>
</gene>
<proteinExistence type="predicted"/>
<accession>A0A7Y0L4D9</accession>
<evidence type="ECO:0000256" key="1">
    <source>
        <dbReference type="ARBA" id="ARBA00022679"/>
    </source>
</evidence>
<dbReference type="InterPro" id="IPR003673">
    <property type="entry name" value="CoA-Trfase_fam_III"/>
</dbReference>
<dbReference type="GO" id="GO:0008410">
    <property type="term" value="F:CoA-transferase activity"/>
    <property type="evidence" value="ECO:0007669"/>
    <property type="project" value="TreeGrafter"/>
</dbReference>
<dbReference type="EMBL" id="JABBVZ010000039">
    <property type="protein sequence ID" value="NMP23097.1"/>
    <property type="molecule type" value="Genomic_DNA"/>
</dbReference>
<dbReference type="Proteomes" id="UP000533476">
    <property type="component" value="Unassembled WGS sequence"/>
</dbReference>
<keyword evidence="1 2" id="KW-0808">Transferase</keyword>
<evidence type="ECO:0000313" key="3">
    <source>
        <dbReference type="Proteomes" id="UP000533476"/>
    </source>
</evidence>
<organism evidence="2 3">
    <name type="scientific">Sulfobacillus harzensis</name>
    <dbReference type="NCBI Taxonomy" id="2729629"/>
    <lineage>
        <taxon>Bacteria</taxon>
        <taxon>Bacillati</taxon>
        <taxon>Bacillota</taxon>
        <taxon>Clostridia</taxon>
        <taxon>Eubacteriales</taxon>
        <taxon>Clostridiales Family XVII. Incertae Sedis</taxon>
        <taxon>Sulfobacillus</taxon>
    </lineage>
</organism>
<reference evidence="2 3" key="1">
    <citation type="submission" date="2020-04" db="EMBL/GenBank/DDBJ databases">
        <authorList>
            <person name="Zhang R."/>
            <person name="Schippers A."/>
        </authorList>
    </citation>
    <scope>NUCLEOTIDE SEQUENCE [LARGE SCALE GENOMIC DNA]</scope>
    <source>
        <strain evidence="2 3">DSM 109850</strain>
    </source>
</reference>
<keyword evidence="3" id="KW-1185">Reference proteome</keyword>
<dbReference type="InterPro" id="IPR023606">
    <property type="entry name" value="CoA-Trfase_III_dom_1_sf"/>
</dbReference>
<dbReference type="PANTHER" id="PTHR48207:SF3">
    <property type="entry name" value="SUCCINATE--HYDROXYMETHYLGLUTARATE COA-TRANSFERASE"/>
    <property type="match status" value="1"/>
</dbReference>
<name>A0A7Y0L4D9_9FIRM</name>
<dbReference type="InterPro" id="IPR044855">
    <property type="entry name" value="CoA-Trfase_III_dom3_sf"/>
</dbReference>
<dbReference type="Gene3D" id="3.30.1540.10">
    <property type="entry name" value="formyl-coa transferase, domain 3"/>
    <property type="match status" value="1"/>
</dbReference>
<comment type="caution">
    <text evidence="2">The sequence shown here is derived from an EMBL/GenBank/DDBJ whole genome shotgun (WGS) entry which is preliminary data.</text>
</comment>
<protein>
    <submittedName>
        <fullName evidence="2">CoA transferase</fullName>
    </submittedName>
</protein>
<dbReference type="Gene3D" id="3.40.50.10540">
    <property type="entry name" value="Crotonobetainyl-coa:carnitine coa-transferase, domain 1"/>
    <property type="match status" value="1"/>
</dbReference>
<evidence type="ECO:0000313" key="2">
    <source>
        <dbReference type="EMBL" id="NMP23097.1"/>
    </source>
</evidence>
<dbReference type="PANTHER" id="PTHR48207">
    <property type="entry name" value="SUCCINATE--HYDROXYMETHYLGLUTARATE COA-TRANSFERASE"/>
    <property type="match status" value="1"/>
</dbReference>
<dbReference type="InterPro" id="IPR050483">
    <property type="entry name" value="CoA-transferase_III_domain"/>
</dbReference>
<dbReference type="RefSeq" id="WP_169100052.1">
    <property type="nucleotide sequence ID" value="NZ_JABBVZ010000039.1"/>
</dbReference>
<dbReference type="AlphaFoldDB" id="A0A7Y0L4D9"/>
<dbReference type="Pfam" id="PF02515">
    <property type="entry name" value="CoA_transf_3"/>
    <property type="match status" value="1"/>
</dbReference>
<sequence>MGEMALYGIRVLELGQLVAAPSVGRMLADLGADVIKVEPLTGDPLRHWGHGPQGASWWWQMQARNKRLVALDLHSEDGQRVARDLAASCDVLVENFRPGRLSSWNLGYDQVRNENPGIIYASISGYGQTGPYRERAGFGNIAEAMGGLRYVTGFPDRPPVRTGVSIGDELAALHAVVGILAALYQRSVDPDRRGDFVDVALTESVLSIMEGLIPEYVNGGIVQERTGNNLLRAAPSNIYPTRDQQWIAIGANSPGTFPKLTTAMNRPDIAADPRFQSNEGRVRYVDELDSAISEWTARHGLRELVELLAEAGVPAGPVMSAKDIVEDPQIQARGMIQYAPRSDGTTVGMFDVVPKLRRAAGRIRWAGGNIGAHTDEVLRGVLRYSPDKINQLHADDVVR</sequence>